<evidence type="ECO:0000256" key="4">
    <source>
        <dbReference type="ARBA" id="ARBA00022692"/>
    </source>
</evidence>
<evidence type="ECO:0000256" key="3">
    <source>
        <dbReference type="ARBA" id="ARBA00022475"/>
    </source>
</evidence>
<feature type="transmembrane region" description="Helical" evidence="7">
    <location>
        <begin position="61"/>
        <end position="79"/>
    </location>
</feature>
<dbReference type="PANTHER" id="PTHR33884">
    <property type="entry name" value="UPF0410 PROTEIN YMGE"/>
    <property type="match status" value="1"/>
</dbReference>
<gene>
    <name evidence="8" type="ORF">HELGO_WM90220</name>
</gene>
<dbReference type="Pfam" id="PF04226">
    <property type="entry name" value="Transgly_assoc"/>
    <property type="match status" value="1"/>
</dbReference>
<evidence type="ECO:0008006" key="9">
    <source>
        <dbReference type="Google" id="ProtNLM"/>
    </source>
</evidence>
<dbReference type="InterPro" id="IPR007341">
    <property type="entry name" value="Transgly_assoc"/>
</dbReference>
<dbReference type="AlphaFoldDB" id="A0A6S6TGH8"/>
<feature type="transmembrane region" description="Helical" evidence="7">
    <location>
        <begin position="36"/>
        <end position="55"/>
    </location>
</feature>
<comment type="similarity">
    <text evidence="2">Belongs to the UPF0410 family.</text>
</comment>
<keyword evidence="5 7" id="KW-1133">Transmembrane helix</keyword>
<keyword evidence="3" id="KW-1003">Cell membrane</keyword>
<name>A0A6S6TGH8_9GAMM</name>
<proteinExistence type="inferred from homology"/>
<comment type="subcellular location">
    <subcellularLocation>
        <location evidence="1">Cell membrane</location>
        <topology evidence="1">Multi-pass membrane protein</topology>
    </subcellularLocation>
</comment>
<dbReference type="EMBL" id="CACVAT010000250">
    <property type="protein sequence ID" value="CAA6815599.1"/>
    <property type="molecule type" value="Genomic_DNA"/>
</dbReference>
<feature type="transmembrane region" description="Helical" evidence="7">
    <location>
        <begin position="6"/>
        <end position="24"/>
    </location>
</feature>
<accession>A0A6S6TGH8</accession>
<evidence type="ECO:0000256" key="5">
    <source>
        <dbReference type="ARBA" id="ARBA00022989"/>
    </source>
</evidence>
<evidence type="ECO:0000256" key="2">
    <source>
        <dbReference type="ARBA" id="ARBA00011006"/>
    </source>
</evidence>
<reference evidence="8" key="1">
    <citation type="submission" date="2020-01" db="EMBL/GenBank/DDBJ databases">
        <authorList>
            <person name="Meier V. D."/>
            <person name="Meier V D."/>
        </authorList>
    </citation>
    <scope>NUCLEOTIDE SEQUENCE</scope>
    <source>
        <strain evidence="8">HLG_WM_MAG_09</strain>
    </source>
</reference>
<evidence type="ECO:0000313" key="8">
    <source>
        <dbReference type="EMBL" id="CAA6815599.1"/>
    </source>
</evidence>
<keyword evidence="6 7" id="KW-0472">Membrane</keyword>
<evidence type="ECO:0000256" key="6">
    <source>
        <dbReference type="ARBA" id="ARBA00023136"/>
    </source>
</evidence>
<dbReference type="PANTHER" id="PTHR33884:SF3">
    <property type="entry name" value="UPF0410 PROTEIN YMGE"/>
    <property type="match status" value="1"/>
</dbReference>
<sequence>MALWTLLVWLVVGAIAGFLARKIIGGTSPFGLIGDIILGIAGGVIGGYLLALVGLGNTVGGLIGTIITATLGATLLIWSTKLIKK</sequence>
<evidence type="ECO:0000256" key="1">
    <source>
        <dbReference type="ARBA" id="ARBA00004651"/>
    </source>
</evidence>
<organism evidence="8">
    <name type="scientific">uncultured Thiotrichaceae bacterium</name>
    <dbReference type="NCBI Taxonomy" id="298394"/>
    <lineage>
        <taxon>Bacteria</taxon>
        <taxon>Pseudomonadati</taxon>
        <taxon>Pseudomonadota</taxon>
        <taxon>Gammaproteobacteria</taxon>
        <taxon>Thiotrichales</taxon>
        <taxon>Thiotrichaceae</taxon>
        <taxon>environmental samples</taxon>
    </lineage>
</organism>
<evidence type="ECO:0000256" key="7">
    <source>
        <dbReference type="SAM" id="Phobius"/>
    </source>
</evidence>
<dbReference type="GO" id="GO:0005886">
    <property type="term" value="C:plasma membrane"/>
    <property type="evidence" value="ECO:0007669"/>
    <property type="project" value="UniProtKB-SubCell"/>
</dbReference>
<protein>
    <recommendedName>
        <fullName evidence="9">GlsB/YeaQ/YmgE family stress response membrane protein</fullName>
    </recommendedName>
</protein>
<keyword evidence="4 7" id="KW-0812">Transmembrane</keyword>